<sequence>MTKQYAIDKAKIYFRESNRSYFVIQTNPNEYEVIDKPELEKAMAEGGFRRDSIVFSIEGEDE</sequence>
<dbReference type="Proteomes" id="UP000570361">
    <property type="component" value="Unassembled WGS sequence"/>
</dbReference>
<evidence type="ECO:0000313" key="1">
    <source>
        <dbReference type="EMBL" id="MBB3111288.1"/>
    </source>
</evidence>
<proteinExistence type="predicted"/>
<organism evidence="1 2">
    <name type="scientific">Paenibacillus phyllosphaerae</name>
    <dbReference type="NCBI Taxonomy" id="274593"/>
    <lineage>
        <taxon>Bacteria</taxon>
        <taxon>Bacillati</taxon>
        <taxon>Bacillota</taxon>
        <taxon>Bacilli</taxon>
        <taxon>Bacillales</taxon>
        <taxon>Paenibacillaceae</taxon>
        <taxon>Paenibacillus</taxon>
    </lineage>
</organism>
<keyword evidence="2" id="KW-1185">Reference proteome</keyword>
<reference evidence="1 2" key="1">
    <citation type="submission" date="2020-08" db="EMBL/GenBank/DDBJ databases">
        <title>Genomic Encyclopedia of Type Strains, Phase III (KMG-III): the genomes of soil and plant-associated and newly described type strains.</title>
        <authorList>
            <person name="Whitman W."/>
        </authorList>
    </citation>
    <scope>NUCLEOTIDE SEQUENCE [LARGE SCALE GENOMIC DNA]</scope>
    <source>
        <strain evidence="1 2">CECT 5862</strain>
    </source>
</reference>
<comment type="caution">
    <text evidence="1">The sequence shown here is derived from an EMBL/GenBank/DDBJ whole genome shotgun (WGS) entry which is preliminary data.</text>
</comment>
<gene>
    <name evidence="1" type="ORF">FHS18_003356</name>
</gene>
<dbReference type="EMBL" id="JACHXK010000006">
    <property type="protein sequence ID" value="MBB3111288.1"/>
    <property type="molecule type" value="Genomic_DNA"/>
</dbReference>
<name>A0A7W5AYU8_9BACL</name>
<dbReference type="RefSeq" id="WP_183601140.1">
    <property type="nucleotide sequence ID" value="NZ_JACHXK010000006.1"/>
</dbReference>
<dbReference type="AlphaFoldDB" id="A0A7W5AYU8"/>
<protein>
    <submittedName>
        <fullName evidence="1">Uncharacterized protein</fullName>
    </submittedName>
</protein>
<accession>A0A7W5AYU8</accession>
<evidence type="ECO:0000313" key="2">
    <source>
        <dbReference type="Proteomes" id="UP000570361"/>
    </source>
</evidence>